<dbReference type="PATRIC" id="fig|512565.3.peg.4285"/>
<keyword evidence="8" id="KW-1185">Reference proteome</keyword>
<dbReference type="PANTHER" id="PTHR30055">
    <property type="entry name" value="HTH-TYPE TRANSCRIPTIONAL REGULATOR RUTR"/>
    <property type="match status" value="1"/>
</dbReference>
<dbReference type="InterPro" id="IPR050109">
    <property type="entry name" value="HTH-type_TetR-like_transc_reg"/>
</dbReference>
<keyword evidence="1" id="KW-0805">Transcription regulation</keyword>
<dbReference type="eggNOG" id="COG1309">
    <property type="taxonomic scope" value="Bacteria"/>
</dbReference>
<dbReference type="GO" id="GO:0000976">
    <property type="term" value="F:transcription cis-regulatory region binding"/>
    <property type="evidence" value="ECO:0007669"/>
    <property type="project" value="TreeGrafter"/>
</dbReference>
<keyword evidence="2 4" id="KW-0238">DNA-binding</keyword>
<dbReference type="RefSeq" id="WP_014444415.1">
    <property type="nucleotide sequence ID" value="NC_017093.1"/>
</dbReference>
<dbReference type="SUPFAM" id="SSF46689">
    <property type="entry name" value="Homeodomain-like"/>
    <property type="match status" value="1"/>
</dbReference>
<dbReference type="Pfam" id="PF16859">
    <property type="entry name" value="TetR_C_11"/>
    <property type="match status" value="1"/>
</dbReference>
<keyword evidence="3" id="KW-0804">Transcription</keyword>
<feature type="DNA-binding region" description="H-T-H motif" evidence="4">
    <location>
        <begin position="49"/>
        <end position="68"/>
    </location>
</feature>
<dbReference type="PROSITE" id="PS50977">
    <property type="entry name" value="HTH_TETR_2"/>
    <property type="match status" value="1"/>
</dbReference>
<gene>
    <name evidence="7" type="ordered locus">AMIS_43010</name>
</gene>
<evidence type="ECO:0000256" key="4">
    <source>
        <dbReference type="PROSITE-ProRule" id="PRU00335"/>
    </source>
</evidence>
<feature type="region of interest" description="Disordered" evidence="5">
    <location>
        <begin position="1"/>
        <end position="26"/>
    </location>
</feature>
<dbReference type="InterPro" id="IPR011075">
    <property type="entry name" value="TetR_C"/>
</dbReference>
<evidence type="ECO:0000256" key="5">
    <source>
        <dbReference type="SAM" id="MobiDB-lite"/>
    </source>
</evidence>
<dbReference type="PANTHER" id="PTHR30055:SF148">
    <property type="entry name" value="TETR-FAMILY TRANSCRIPTIONAL REGULATOR"/>
    <property type="match status" value="1"/>
</dbReference>
<dbReference type="KEGG" id="ams:AMIS_43010"/>
<name>I0H934_ACTM4</name>
<dbReference type="Gene3D" id="1.10.357.10">
    <property type="entry name" value="Tetracycline Repressor, domain 2"/>
    <property type="match status" value="1"/>
</dbReference>
<evidence type="ECO:0000256" key="2">
    <source>
        <dbReference type="ARBA" id="ARBA00023125"/>
    </source>
</evidence>
<evidence type="ECO:0000313" key="8">
    <source>
        <dbReference type="Proteomes" id="UP000007882"/>
    </source>
</evidence>
<accession>I0H934</accession>
<dbReference type="Pfam" id="PF00440">
    <property type="entry name" value="TetR_N"/>
    <property type="match status" value="1"/>
</dbReference>
<organism evidence="7 8">
    <name type="scientific">Actinoplanes missouriensis (strain ATCC 14538 / DSM 43046 / CBS 188.64 / JCM 3121 / NBRC 102363 / NCIMB 12654 / NRRL B-3342 / UNCC 431)</name>
    <dbReference type="NCBI Taxonomy" id="512565"/>
    <lineage>
        <taxon>Bacteria</taxon>
        <taxon>Bacillati</taxon>
        <taxon>Actinomycetota</taxon>
        <taxon>Actinomycetes</taxon>
        <taxon>Micromonosporales</taxon>
        <taxon>Micromonosporaceae</taxon>
        <taxon>Actinoplanes</taxon>
    </lineage>
</organism>
<dbReference type="InterPro" id="IPR036271">
    <property type="entry name" value="Tet_transcr_reg_TetR-rel_C_sf"/>
</dbReference>
<dbReference type="EMBL" id="AP012319">
    <property type="protein sequence ID" value="BAL89521.1"/>
    <property type="molecule type" value="Genomic_DNA"/>
</dbReference>
<evidence type="ECO:0000256" key="1">
    <source>
        <dbReference type="ARBA" id="ARBA00023015"/>
    </source>
</evidence>
<dbReference type="InterPro" id="IPR009057">
    <property type="entry name" value="Homeodomain-like_sf"/>
</dbReference>
<evidence type="ECO:0000259" key="6">
    <source>
        <dbReference type="PROSITE" id="PS50977"/>
    </source>
</evidence>
<sequence length="209" mass="22747">MTRLPDPTEPSSSGPRARGRGRRPIEEVRGDVLDATGRIVLGEGIAGLTFEKVARAAAVSKTTLYKLWPSPNALALDAYFHAVADTLAFETTDDVRRDLLAQLHNFAAVMRTPGGRALLELIGAAQTDPDLAVAYRTRYSAGRRALACERLTLAQEQGQIRGDVDVRVLVDQLWGAVYHRLLVPDEPVTDEFIEALVANLFTGVTPDGR</sequence>
<dbReference type="GO" id="GO:0003700">
    <property type="term" value="F:DNA-binding transcription factor activity"/>
    <property type="evidence" value="ECO:0007669"/>
    <property type="project" value="TreeGrafter"/>
</dbReference>
<dbReference type="SUPFAM" id="SSF48498">
    <property type="entry name" value="Tetracyclin repressor-like, C-terminal domain"/>
    <property type="match status" value="1"/>
</dbReference>
<dbReference type="AlphaFoldDB" id="I0H934"/>
<protein>
    <submittedName>
        <fullName evidence="7">Putative TetR-family transcriptional regulator</fullName>
    </submittedName>
</protein>
<dbReference type="Gene3D" id="1.10.10.60">
    <property type="entry name" value="Homeodomain-like"/>
    <property type="match status" value="1"/>
</dbReference>
<dbReference type="HOGENOM" id="CLU_069356_25_6_11"/>
<evidence type="ECO:0000313" key="7">
    <source>
        <dbReference type="EMBL" id="BAL89521.1"/>
    </source>
</evidence>
<reference evidence="7 8" key="1">
    <citation type="submission" date="2012-02" db="EMBL/GenBank/DDBJ databases">
        <title>Complete genome sequence of Actinoplanes missouriensis 431 (= NBRC 102363).</title>
        <authorList>
            <person name="Ohnishi Y."/>
            <person name="Ishikawa J."/>
            <person name="Sekine M."/>
            <person name="Hosoyama A."/>
            <person name="Harada T."/>
            <person name="Narita H."/>
            <person name="Hata T."/>
            <person name="Konno Y."/>
            <person name="Tutikane K."/>
            <person name="Fujita N."/>
            <person name="Horinouchi S."/>
            <person name="Hayakawa M."/>
        </authorList>
    </citation>
    <scope>NUCLEOTIDE SEQUENCE [LARGE SCALE GENOMIC DNA]</scope>
    <source>
        <strain evidence="8">ATCC 14538 / DSM 43046 / CBS 188.64 / JCM 3121 / NBRC 102363 / NCIMB 12654 / NRRL B-3342 / UNCC 431</strain>
    </source>
</reference>
<evidence type="ECO:0000256" key="3">
    <source>
        <dbReference type="ARBA" id="ARBA00023163"/>
    </source>
</evidence>
<dbReference type="InterPro" id="IPR001647">
    <property type="entry name" value="HTH_TetR"/>
</dbReference>
<proteinExistence type="predicted"/>
<dbReference type="STRING" id="512565.AMIS_43010"/>
<dbReference type="Proteomes" id="UP000007882">
    <property type="component" value="Chromosome"/>
</dbReference>
<feature type="domain" description="HTH tetR-type" evidence="6">
    <location>
        <begin position="26"/>
        <end position="86"/>
    </location>
</feature>